<organism evidence="2 3">
    <name type="scientific">Pseudomonas nunensis</name>
    <dbReference type="NCBI Taxonomy" id="2961896"/>
    <lineage>
        <taxon>Bacteria</taxon>
        <taxon>Pseudomonadati</taxon>
        <taxon>Pseudomonadota</taxon>
        <taxon>Gammaproteobacteria</taxon>
        <taxon>Pseudomonadales</taxon>
        <taxon>Pseudomonadaceae</taxon>
        <taxon>Pseudomonas</taxon>
    </lineage>
</organism>
<reference evidence="2" key="1">
    <citation type="submission" date="2022-07" db="EMBL/GenBank/DDBJ databases">
        <title>Pseudomonas nunamit sp. nov. an antifungal species isolated from Greenland.</title>
        <authorList>
            <person name="Ntana F."/>
            <person name="Hennessy R.C."/>
            <person name="Zervas A."/>
            <person name="Stougaard P."/>
        </authorList>
    </citation>
    <scope>NUCLEOTIDE SEQUENCE</scope>
    <source>
        <strain evidence="2">In5</strain>
    </source>
</reference>
<accession>A0ABY5EMN3</accession>
<gene>
    <name evidence="2" type="ORF">NK667_11810</name>
</gene>
<proteinExistence type="predicted"/>
<keyword evidence="3" id="KW-1185">Reference proteome</keyword>
<feature type="transmembrane region" description="Helical" evidence="1">
    <location>
        <begin position="76"/>
        <end position="97"/>
    </location>
</feature>
<evidence type="ECO:0000313" key="2">
    <source>
        <dbReference type="EMBL" id="UTO16996.1"/>
    </source>
</evidence>
<protein>
    <submittedName>
        <fullName evidence="2">YcxB family protein</fullName>
    </submittedName>
</protein>
<keyword evidence="1" id="KW-0812">Transmembrane</keyword>
<feature type="transmembrane region" description="Helical" evidence="1">
    <location>
        <begin position="45"/>
        <end position="64"/>
    </location>
</feature>
<dbReference type="Proteomes" id="UP001059607">
    <property type="component" value="Chromosome"/>
</dbReference>
<dbReference type="RefSeq" id="WP_054614833.1">
    <property type="nucleotide sequence ID" value="NZ_CP101125.1"/>
</dbReference>
<keyword evidence="1" id="KW-1133">Transmembrane helix</keyword>
<dbReference type="EMBL" id="CP101125">
    <property type="protein sequence ID" value="UTO16996.1"/>
    <property type="molecule type" value="Genomic_DNA"/>
</dbReference>
<keyword evidence="1" id="KW-0472">Membrane</keyword>
<evidence type="ECO:0000313" key="3">
    <source>
        <dbReference type="Proteomes" id="UP001059607"/>
    </source>
</evidence>
<sequence>MELQFTITPEHTQLRVNELLERELLKDDQLQARLLGHVARVQDRLLAPLLFLLGLAGGMLAIYFPARELSPQKLLSFALFAVIFVVIWWCFSARLLSHLRNRIADNRAKSRAPFRRTNQRLIEMKLRIPLKAAEGAYRLQFDDEGFTLINTKGAKVGLAWAKIVRFKETPDFYSVACAELDRKDKAYHIPRHSDVMDAEQYQQGLELFLSRVPASAALKPAPVGGRCVSAGVRPALSSPTSAVARPAIGRSRLASADTARG</sequence>
<evidence type="ECO:0000256" key="1">
    <source>
        <dbReference type="SAM" id="Phobius"/>
    </source>
</evidence>
<name>A0ABY5EMN3_9PSED</name>